<gene>
    <name evidence="5" type="ORF">C882_2221</name>
</gene>
<dbReference type="GO" id="GO:0006355">
    <property type="term" value="P:regulation of DNA-templated transcription"/>
    <property type="evidence" value="ECO:0007669"/>
    <property type="project" value="InterPro"/>
</dbReference>
<dbReference type="STRING" id="1238182.C882_2221"/>
<reference evidence="5 6" key="1">
    <citation type="journal article" date="2013" name="Genome Announc.">
        <title>Draft Genome Sequence of an Alphaproteobacterium, Caenispirillum salinarum AK4(T), Isolated from a Solar Saltern.</title>
        <authorList>
            <person name="Khatri I."/>
            <person name="Singh A."/>
            <person name="Korpole S."/>
            <person name="Pinnaka A.K."/>
            <person name="Subramanian S."/>
        </authorList>
    </citation>
    <scope>NUCLEOTIDE SEQUENCE [LARGE SCALE GENOMIC DNA]</scope>
    <source>
        <strain evidence="5 6">AK4</strain>
    </source>
</reference>
<comment type="caution">
    <text evidence="5">The sequence shown here is derived from an EMBL/GenBank/DDBJ whole genome shotgun (WGS) entry which is preliminary data.</text>
</comment>
<organism evidence="5 6">
    <name type="scientific">Caenispirillum salinarum AK4</name>
    <dbReference type="NCBI Taxonomy" id="1238182"/>
    <lineage>
        <taxon>Bacteria</taxon>
        <taxon>Pseudomonadati</taxon>
        <taxon>Pseudomonadota</taxon>
        <taxon>Alphaproteobacteria</taxon>
        <taxon>Rhodospirillales</taxon>
        <taxon>Novispirillaceae</taxon>
        <taxon>Caenispirillum</taxon>
    </lineage>
</organism>
<name>K9GPJ2_9PROT</name>
<dbReference type="AlphaFoldDB" id="K9GPJ2"/>
<dbReference type="PROSITE" id="PS50043">
    <property type="entry name" value="HTH_LUXR_2"/>
    <property type="match status" value="1"/>
</dbReference>
<dbReference type="PANTHER" id="PTHR44688:SF16">
    <property type="entry name" value="DNA-BINDING TRANSCRIPTIONAL ACTIVATOR DEVR_DOSR"/>
    <property type="match status" value="1"/>
</dbReference>
<dbReference type="Pfam" id="PF00196">
    <property type="entry name" value="GerE"/>
    <property type="match status" value="1"/>
</dbReference>
<dbReference type="eggNOG" id="ENOG5033GRB">
    <property type="taxonomic scope" value="Bacteria"/>
</dbReference>
<evidence type="ECO:0000256" key="1">
    <source>
        <dbReference type="ARBA" id="ARBA00023015"/>
    </source>
</evidence>
<keyword evidence="2" id="KW-0238">DNA-binding</keyword>
<dbReference type="PRINTS" id="PR00038">
    <property type="entry name" value="HTHLUXR"/>
</dbReference>
<protein>
    <recommendedName>
        <fullName evidence="4">HTH luxR-type domain-containing protein</fullName>
    </recommendedName>
</protein>
<evidence type="ECO:0000313" key="6">
    <source>
        <dbReference type="Proteomes" id="UP000009881"/>
    </source>
</evidence>
<feature type="domain" description="HTH luxR-type" evidence="4">
    <location>
        <begin position="153"/>
        <end position="218"/>
    </location>
</feature>
<dbReference type="EMBL" id="ANHY01000026">
    <property type="protein sequence ID" value="EKV26594.1"/>
    <property type="molecule type" value="Genomic_DNA"/>
</dbReference>
<keyword evidence="3" id="KW-0804">Transcription</keyword>
<proteinExistence type="predicted"/>
<evidence type="ECO:0000256" key="3">
    <source>
        <dbReference type="ARBA" id="ARBA00023163"/>
    </source>
</evidence>
<dbReference type="Proteomes" id="UP000009881">
    <property type="component" value="Unassembled WGS sequence"/>
</dbReference>
<dbReference type="RefSeq" id="WP_009542616.1">
    <property type="nucleotide sequence ID" value="NZ_ANHY01000026.1"/>
</dbReference>
<dbReference type="InterPro" id="IPR036388">
    <property type="entry name" value="WH-like_DNA-bd_sf"/>
</dbReference>
<dbReference type="SMART" id="SM00421">
    <property type="entry name" value="HTH_LUXR"/>
    <property type="match status" value="1"/>
</dbReference>
<keyword evidence="1" id="KW-0805">Transcription regulation</keyword>
<dbReference type="CDD" id="cd06170">
    <property type="entry name" value="LuxR_C_like"/>
    <property type="match status" value="1"/>
</dbReference>
<evidence type="ECO:0000313" key="5">
    <source>
        <dbReference type="EMBL" id="EKV26594.1"/>
    </source>
</evidence>
<dbReference type="SUPFAM" id="SSF46894">
    <property type="entry name" value="C-terminal effector domain of the bipartite response regulators"/>
    <property type="match status" value="1"/>
</dbReference>
<dbReference type="InterPro" id="IPR016032">
    <property type="entry name" value="Sig_transdc_resp-reg_C-effctor"/>
</dbReference>
<dbReference type="InterPro" id="IPR000792">
    <property type="entry name" value="Tscrpt_reg_LuxR_C"/>
</dbReference>
<evidence type="ECO:0000259" key="4">
    <source>
        <dbReference type="PROSITE" id="PS50043"/>
    </source>
</evidence>
<dbReference type="GO" id="GO:0003677">
    <property type="term" value="F:DNA binding"/>
    <property type="evidence" value="ECO:0007669"/>
    <property type="project" value="UniProtKB-KW"/>
</dbReference>
<dbReference type="PANTHER" id="PTHR44688">
    <property type="entry name" value="DNA-BINDING TRANSCRIPTIONAL ACTIVATOR DEVR_DOSR"/>
    <property type="match status" value="1"/>
</dbReference>
<dbReference type="Gene3D" id="1.10.10.10">
    <property type="entry name" value="Winged helix-like DNA-binding domain superfamily/Winged helix DNA-binding domain"/>
    <property type="match status" value="1"/>
</dbReference>
<keyword evidence="6" id="KW-1185">Reference proteome</keyword>
<sequence length="229" mass="25314">MLCDSTRLRLEPTTDPLLCEALAAHEQAGDGLDSVLHRLSSDPGLKDGLTNLYSVDMSTADPLGFAVQIGEMGVDMRGSLSTLGDYPDRQYILDNVAPHYAIAKSERRAALYRVRSRIQDRFAVYDRLILPTRDGESCLSLSRIRLVVEDAVSPVRQDGLTMRERQCLSLLASGLMAKEIAYALGLSVRTVEKHIESLKRHFGARTTAQAVARGILAEIAMEDRRRSGR</sequence>
<evidence type="ECO:0000256" key="2">
    <source>
        <dbReference type="ARBA" id="ARBA00023125"/>
    </source>
</evidence>
<accession>K9GPJ2</accession>